<dbReference type="Pfam" id="PF15141">
    <property type="entry name" value="UQCC3"/>
    <property type="match status" value="1"/>
</dbReference>
<dbReference type="OrthoDB" id="6774808at2759"/>
<evidence type="ECO:0000313" key="3">
    <source>
        <dbReference type="Proteomes" id="UP000494163"/>
    </source>
</evidence>
<keyword evidence="1" id="KW-0812">Transmembrane</keyword>
<name>A0A0M4ER91_DROBS</name>
<feature type="non-terminal residue" evidence="2">
    <location>
        <position position="77"/>
    </location>
</feature>
<accession>A0A0M4ER91</accession>
<dbReference type="InterPro" id="IPR027896">
    <property type="entry name" value="UQCC3"/>
</dbReference>
<dbReference type="EMBL" id="CP012523">
    <property type="protein sequence ID" value="ALC39370.1"/>
    <property type="molecule type" value="Genomic_DNA"/>
</dbReference>
<protein>
    <submittedName>
        <fullName evidence="2">CG15386</fullName>
    </submittedName>
</protein>
<dbReference type="AlphaFoldDB" id="A0A0M4ER91"/>
<proteinExistence type="predicted"/>
<feature type="transmembrane region" description="Helical" evidence="1">
    <location>
        <begin position="6"/>
        <end position="26"/>
    </location>
</feature>
<dbReference type="OMA" id="MVLTEPN"/>
<evidence type="ECO:0000256" key="1">
    <source>
        <dbReference type="SAM" id="Phobius"/>
    </source>
</evidence>
<dbReference type="Proteomes" id="UP000494163">
    <property type="component" value="Chromosome 2L"/>
</dbReference>
<dbReference type="GO" id="GO:0005739">
    <property type="term" value="C:mitochondrion"/>
    <property type="evidence" value="ECO:0007669"/>
    <property type="project" value="GOC"/>
</dbReference>
<keyword evidence="1" id="KW-0472">Membrane</keyword>
<sequence>MASNPYVKSLLWLVAFGGAGYGLMVLTEPNAEKIERIKASAPPSQLRAHEQHNALFMKKLQEAASSSAPVYRPSAAG</sequence>
<evidence type="ECO:0000313" key="2">
    <source>
        <dbReference type="EMBL" id="ALC39370.1"/>
    </source>
</evidence>
<reference evidence="2 3" key="1">
    <citation type="submission" date="2015-08" db="EMBL/GenBank/DDBJ databases">
        <title>Ancestral chromatin configuration constrains chromatin evolution on differentiating sex chromosomes in Drosophila.</title>
        <authorList>
            <person name="Zhou Q."/>
            <person name="Bachtrog D."/>
        </authorList>
    </citation>
    <scope>NUCLEOTIDE SEQUENCE [LARGE SCALE GENOMIC DNA]</scope>
    <source>
        <tissue evidence="2">Whole larvae</tissue>
    </source>
</reference>
<dbReference type="GO" id="GO:0034551">
    <property type="term" value="P:mitochondrial respiratory chain complex III assembly"/>
    <property type="evidence" value="ECO:0007669"/>
    <property type="project" value="InterPro"/>
</dbReference>
<dbReference type="STRING" id="30019.A0A0M4ER91"/>
<keyword evidence="1" id="KW-1133">Transmembrane helix</keyword>
<gene>
    <name evidence="2" type="ORF">Dbus_chr2Lg1455</name>
</gene>
<organism evidence="2 3">
    <name type="scientific">Drosophila busckii</name>
    <name type="common">Fruit fly</name>
    <dbReference type="NCBI Taxonomy" id="30019"/>
    <lineage>
        <taxon>Eukaryota</taxon>
        <taxon>Metazoa</taxon>
        <taxon>Ecdysozoa</taxon>
        <taxon>Arthropoda</taxon>
        <taxon>Hexapoda</taxon>
        <taxon>Insecta</taxon>
        <taxon>Pterygota</taxon>
        <taxon>Neoptera</taxon>
        <taxon>Endopterygota</taxon>
        <taxon>Diptera</taxon>
        <taxon>Brachycera</taxon>
        <taxon>Muscomorpha</taxon>
        <taxon>Ephydroidea</taxon>
        <taxon>Drosophilidae</taxon>
        <taxon>Drosophila</taxon>
    </lineage>
</organism>
<keyword evidence="3" id="KW-1185">Reference proteome</keyword>